<evidence type="ECO:0000256" key="1">
    <source>
        <dbReference type="SAM" id="MobiDB-lite"/>
    </source>
</evidence>
<reference evidence="4" key="2">
    <citation type="submission" date="2019-09" db="UniProtKB">
        <authorList>
            <consortium name="WormBaseParasite"/>
        </authorList>
    </citation>
    <scope>IDENTIFICATION</scope>
</reference>
<organism evidence="3 4">
    <name type="scientific">Heligmosomoides polygyrus</name>
    <name type="common">Parasitic roundworm</name>
    <dbReference type="NCBI Taxonomy" id="6339"/>
    <lineage>
        <taxon>Eukaryota</taxon>
        <taxon>Metazoa</taxon>
        <taxon>Ecdysozoa</taxon>
        <taxon>Nematoda</taxon>
        <taxon>Chromadorea</taxon>
        <taxon>Rhabditida</taxon>
        <taxon>Rhabditina</taxon>
        <taxon>Rhabditomorpha</taxon>
        <taxon>Strongyloidea</taxon>
        <taxon>Heligmosomidae</taxon>
        <taxon>Heligmosomoides</taxon>
    </lineage>
</organism>
<proteinExistence type="predicted"/>
<keyword evidence="3" id="KW-1185">Reference proteome</keyword>
<dbReference type="WBParaSite" id="HPBE_0001310401-mRNA-1">
    <property type="protein sequence ID" value="HPBE_0001310401-mRNA-1"/>
    <property type="gene ID" value="HPBE_0001310401"/>
</dbReference>
<evidence type="ECO:0000313" key="4">
    <source>
        <dbReference type="WBParaSite" id="HPBE_0001310401-mRNA-1"/>
    </source>
</evidence>
<evidence type="ECO:0000313" key="3">
    <source>
        <dbReference type="Proteomes" id="UP000050761"/>
    </source>
</evidence>
<feature type="compositionally biased region" description="Basic residues" evidence="1">
    <location>
        <begin position="39"/>
        <end position="53"/>
    </location>
</feature>
<sequence length="85" mass="9300">MEVGEAAPATASGTMPLSPTESGGADNDCLAGPSTERRYVRRRHGRGTRRLHREGRNPTTLELHDAIKKYIDGGAFRFVLPLRPV</sequence>
<dbReference type="Proteomes" id="UP000050761">
    <property type="component" value="Unassembled WGS sequence"/>
</dbReference>
<name>A0A183FX64_HELPZ</name>
<protein>
    <submittedName>
        <fullName evidence="4">UBX domain-containing protein</fullName>
    </submittedName>
</protein>
<dbReference type="EMBL" id="UZAH01027778">
    <property type="protein sequence ID" value="VDO94900.1"/>
    <property type="molecule type" value="Genomic_DNA"/>
</dbReference>
<gene>
    <name evidence="2" type="ORF">HPBE_LOCUS13105</name>
</gene>
<dbReference type="AlphaFoldDB" id="A0A183FX64"/>
<accession>A0A3P7Z5D9</accession>
<accession>A0A183FX64</accession>
<feature type="compositionally biased region" description="Polar residues" evidence="1">
    <location>
        <begin position="11"/>
        <end position="21"/>
    </location>
</feature>
<reference evidence="2 3" key="1">
    <citation type="submission" date="2018-11" db="EMBL/GenBank/DDBJ databases">
        <authorList>
            <consortium name="Pathogen Informatics"/>
        </authorList>
    </citation>
    <scope>NUCLEOTIDE SEQUENCE [LARGE SCALE GENOMIC DNA]</scope>
</reference>
<evidence type="ECO:0000313" key="2">
    <source>
        <dbReference type="EMBL" id="VDO94900.1"/>
    </source>
</evidence>
<feature type="region of interest" description="Disordered" evidence="1">
    <location>
        <begin position="1"/>
        <end position="57"/>
    </location>
</feature>